<keyword evidence="7" id="KW-1185">Reference proteome</keyword>
<feature type="compositionally biased region" description="Low complexity" evidence="4">
    <location>
        <begin position="920"/>
        <end position="934"/>
    </location>
</feature>
<feature type="region of interest" description="Disordered" evidence="4">
    <location>
        <begin position="1024"/>
        <end position="1117"/>
    </location>
</feature>
<evidence type="ECO:0000256" key="4">
    <source>
        <dbReference type="SAM" id="MobiDB-lite"/>
    </source>
</evidence>
<dbReference type="Proteomes" id="UP001143981">
    <property type="component" value="Unassembled WGS sequence"/>
</dbReference>
<protein>
    <recommendedName>
        <fullName evidence="5">Nucleoporin Nup159/Nup146 N-terminal domain-containing protein</fullName>
    </recommendedName>
</protein>
<proteinExistence type="predicted"/>
<dbReference type="Pfam" id="PF16755">
    <property type="entry name" value="Beta-prop_NUP159_NUP214"/>
    <property type="match status" value="1"/>
</dbReference>
<evidence type="ECO:0000313" key="7">
    <source>
        <dbReference type="Proteomes" id="UP001143981"/>
    </source>
</evidence>
<evidence type="ECO:0000256" key="3">
    <source>
        <dbReference type="ARBA" id="ARBA00023242"/>
    </source>
</evidence>
<name>A0A9W7YEM0_9FUNG</name>
<dbReference type="SUPFAM" id="SSF117289">
    <property type="entry name" value="Nucleoporin domain"/>
    <property type="match status" value="1"/>
</dbReference>
<sequence>MADSHTHELSSIELFTDKGDQLVDIVHDQIKDNVCLRVSSQRFSVARRDTPAYSRLLAVSNTYGYIVAGTPKGLSVFMTADAQDELSKGVSKGTNTAVTLSARKEIDLSAHGKVTHVGISADELSVLAATVRGSLLVFAAAALVGQGDGTPAKVIRVGQEIRDMRPNPQDAPTSVAVLTLAGDVLIVDMAQGTSKTIVPASSPRVTAICWSRKGKQIACGDTRATLTHRSPSDGSIKSTIAALATEDAIPDGAAVLAVEWMAASCFFAVYGALPGGAFTPCSGGGGEDGGSEDENDSDNTTTAAYIITRVGKTAPWEWIYVEDPCSSMICPERYPGFHTACISDWGPSAQNIVIMSGTGSDATMTIGEAATLKASDGSADPRSLDWAQWDIDGGMAVMPLSALASDGVDDAFPIGMAVDYTGRHELPPEEDGGLPVKPVPILWILNTDACLLGYHVCNTHEMRRGGRSAHMVNAVKALPGASASTIPAAASSTLEPAKTTAFASGTAFGAQKSTGASAFGASSSALSGFGKPSGTSAFGAASGFAPSFGGSSAFGKSSSIAPIVKAPTALGTPGKHVFGSGTGMGASTATTAFGMLGAAAPPAGKSIFDAPSSGPSIFDSPSSGPSIFDAPAKGSESSSFGPAKPFGSAMAATAFGSKTAGPKAAGFEASSADASTAGGNAKKSVTFGDTTVFEIPKPTAFNISTPAPEAASIFASLSSGGKLGAAAPKPLLTPTPAALKPSLTSTPAAVATQVQRAQEEQEQEQEKEKEREEAEARRRKEQEQQAAQQRELEAKAQELIDQQYVNTCNSLDRELKALAASVNRTDEAIARMRATRLPPIQVDPAVQSMAKLTSQMKDMSIDDTELWNRTADVLLEALHVSRDELRDSQRSLSRQLSMLMKTETKREEITRILGMASASASAPLASSPPHSASSDGGLNPLQRDYQRRLKSAFGLIAKRAVDVEQVVNAEADRHQSERDELPRSLRAPTLDSIQRTLNNVSKTLDQKNGELDDLVDLVNDLNLGPQSDQLRKKPRPPPLPLIAVGGTLESPGDGGRRPGEQQTGTPLTAASGVPWSPKNLLFAGPPSGKRSRGYGLHDEDVLAGGSPMTHGPAGLPYDRACQLEASPLPGEAVSAPKPAHFARTQVRELDSPQGVLGG</sequence>
<comment type="caution">
    <text evidence="6">The sequence shown here is derived from an EMBL/GenBank/DDBJ whole genome shotgun (WGS) entry which is preliminary data.</text>
</comment>
<dbReference type="InterPro" id="IPR015943">
    <property type="entry name" value="WD40/YVTN_repeat-like_dom_sf"/>
</dbReference>
<comment type="subcellular location">
    <subcellularLocation>
        <location evidence="1">Nucleus</location>
    </subcellularLocation>
</comment>
<feature type="region of interest" description="Disordered" evidence="4">
    <location>
        <begin position="736"/>
        <end position="790"/>
    </location>
</feature>
<feature type="compositionally biased region" description="Basic and acidic residues" evidence="4">
    <location>
        <begin position="764"/>
        <end position="783"/>
    </location>
</feature>
<evidence type="ECO:0000256" key="2">
    <source>
        <dbReference type="ARBA" id="ARBA00022448"/>
    </source>
</evidence>
<keyword evidence="2" id="KW-0813">Transport</keyword>
<feature type="domain" description="Nucleoporin Nup159/Nup146 N-terminal" evidence="5">
    <location>
        <begin position="52"/>
        <end position="448"/>
    </location>
</feature>
<keyword evidence="3" id="KW-0539">Nucleus</keyword>
<feature type="compositionally biased region" description="Low complexity" evidence="4">
    <location>
        <begin position="611"/>
        <end position="629"/>
    </location>
</feature>
<reference evidence="6" key="1">
    <citation type="submission" date="2022-07" db="EMBL/GenBank/DDBJ databases">
        <title>Phylogenomic reconstructions and comparative analyses of Kickxellomycotina fungi.</title>
        <authorList>
            <person name="Reynolds N.K."/>
            <person name="Stajich J.E."/>
            <person name="Barry K."/>
            <person name="Grigoriev I.V."/>
            <person name="Crous P."/>
            <person name="Smith M.E."/>
        </authorList>
    </citation>
    <scope>NUCLEOTIDE SEQUENCE</scope>
    <source>
        <strain evidence="6">BCRC 34381</strain>
    </source>
</reference>
<dbReference type="InterPro" id="IPR039462">
    <property type="entry name" value="Nup159/Nup146_N"/>
</dbReference>
<evidence type="ECO:0000313" key="6">
    <source>
        <dbReference type="EMBL" id="KAJ1733389.1"/>
    </source>
</evidence>
<accession>A0A9W7YEM0</accession>
<gene>
    <name evidence="6" type="ORF">LPJ61_001588</name>
</gene>
<evidence type="ECO:0000256" key="1">
    <source>
        <dbReference type="ARBA" id="ARBA00004123"/>
    </source>
</evidence>
<feature type="region of interest" description="Disordered" evidence="4">
    <location>
        <begin position="611"/>
        <end position="641"/>
    </location>
</feature>
<dbReference type="Gene3D" id="2.130.10.10">
    <property type="entry name" value="YVTN repeat-like/Quinoprotein amine dehydrogenase"/>
    <property type="match status" value="1"/>
</dbReference>
<organism evidence="6 7">
    <name type="scientific">Coemansia biformis</name>
    <dbReference type="NCBI Taxonomy" id="1286918"/>
    <lineage>
        <taxon>Eukaryota</taxon>
        <taxon>Fungi</taxon>
        <taxon>Fungi incertae sedis</taxon>
        <taxon>Zoopagomycota</taxon>
        <taxon>Kickxellomycotina</taxon>
        <taxon>Kickxellomycetes</taxon>
        <taxon>Kickxellales</taxon>
        <taxon>Kickxellaceae</taxon>
        <taxon>Coemansia</taxon>
    </lineage>
</organism>
<evidence type="ECO:0000259" key="5">
    <source>
        <dbReference type="Pfam" id="PF16755"/>
    </source>
</evidence>
<feature type="region of interest" description="Disordered" evidence="4">
    <location>
        <begin position="920"/>
        <end position="941"/>
    </location>
</feature>
<dbReference type="AlphaFoldDB" id="A0A9W7YEM0"/>
<dbReference type="OrthoDB" id="248320at2759"/>
<dbReference type="GO" id="GO:0005634">
    <property type="term" value="C:nucleus"/>
    <property type="evidence" value="ECO:0007669"/>
    <property type="project" value="UniProtKB-SubCell"/>
</dbReference>
<dbReference type="EMBL" id="JANBOI010000144">
    <property type="protein sequence ID" value="KAJ1733389.1"/>
    <property type="molecule type" value="Genomic_DNA"/>
</dbReference>